<protein>
    <submittedName>
        <fullName evidence="4">E3 ubiquitin-protein ligase SspH2</fullName>
        <ecNumber evidence="4">2.3.2.27</ecNumber>
    </submittedName>
</protein>
<reference evidence="4 5" key="1">
    <citation type="submission" date="2019-08" db="EMBL/GenBank/DDBJ databases">
        <authorList>
            <person name="Peeters C."/>
        </authorList>
    </citation>
    <scope>NUCLEOTIDE SEQUENCE [LARGE SCALE GENOMIC DNA]</scope>
    <source>
        <strain evidence="4 5">LMG 31112</strain>
    </source>
</reference>
<keyword evidence="3" id="KW-0677">Repeat</keyword>
<dbReference type="EMBL" id="CABPSM010000009">
    <property type="protein sequence ID" value="VVE23909.1"/>
    <property type="molecule type" value="Genomic_DNA"/>
</dbReference>
<dbReference type="EC" id="2.3.2.27" evidence="4"/>
<dbReference type="PANTHER" id="PTHR47114:SF2">
    <property type="entry name" value="OLIGODENDROCYTE-MYELIN GLYCOPROTEIN"/>
    <property type="match status" value="1"/>
</dbReference>
<evidence type="ECO:0000256" key="1">
    <source>
        <dbReference type="ARBA" id="ARBA00009868"/>
    </source>
</evidence>
<dbReference type="Proteomes" id="UP000343317">
    <property type="component" value="Unassembled WGS sequence"/>
</dbReference>
<name>A0A5E4WJ58_9BURK</name>
<evidence type="ECO:0000313" key="5">
    <source>
        <dbReference type="Proteomes" id="UP000343317"/>
    </source>
</evidence>
<keyword evidence="5" id="KW-1185">Reference proteome</keyword>
<evidence type="ECO:0000256" key="3">
    <source>
        <dbReference type="ARBA" id="ARBA00022737"/>
    </source>
</evidence>
<dbReference type="InterPro" id="IPR032675">
    <property type="entry name" value="LRR_dom_sf"/>
</dbReference>
<accession>A0A5E4WJ58</accession>
<dbReference type="GO" id="GO:0061630">
    <property type="term" value="F:ubiquitin protein ligase activity"/>
    <property type="evidence" value="ECO:0007669"/>
    <property type="project" value="UniProtKB-EC"/>
</dbReference>
<keyword evidence="4" id="KW-0808">Transferase</keyword>
<evidence type="ECO:0000313" key="4">
    <source>
        <dbReference type="EMBL" id="VVE23909.1"/>
    </source>
</evidence>
<dbReference type="AlphaFoldDB" id="A0A5E4WJ58"/>
<dbReference type="InterPro" id="IPR051071">
    <property type="entry name" value="LRR-bact_E3_ubiq_ligases"/>
</dbReference>
<comment type="similarity">
    <text evidence="1">Belongs to the LRR-containing bacterial E3 ligase family.</text>
</comment>
<dbReference type="PANTHER" id="PTHR47114">
    <property type="match status" value="1"/>
</dbReference>
<organism evidence="4 5">
    <name type="scientific">Pandoraea horticolens</name>
    <dbReference type="NCBI Taxonomy" id="2508298"/>
    <lineage>
        <taxon>Bacteria</taxon>
        <taxon>Pseudomonadati</taxon>
        <taxon>Pseudomonadota</taxon>
        <taxon>Betaproteobacteria</taxon>
        <taxon>Burkholderiales</taxon>
        <taxon>Burkholderiaceae</taxon>
        <taxon>Pandoraea</taxon>
    </lineage>
</organism>
<evidence type="ECO:0000256" key="2">
    <source>
        <dbReference type="ARBA" id="ARBA00022614"/>
    </source>
</evidence>
<dbReference type="Gene3D" id="3.80.10.10">
    <property type="entry name" value="Ribonuclease Inhibitor"/>
    <property type="match status" value="1"/>
</dbReference>
<gene>
    <name evidence="4" type="primary">sspH2_2</name>
    <name evidence="4" type="ORF">PHO31112_03276</name>
</gene>
<sequence>MPIRPTESPSLAALAQPLNAPPYSSRQVNEAKRLMLEYAGQRDDPGHEWRCTALLAALAWTHRQFSLMSGADIESVRRDLTQHLAQSGHEGVDAEALADVLASLCSENAPGGQSTKPSPVHAQLARDVLATLEAQVDASKLLGELIGSIPERHEGQGSGVVELYQSALCAWVAVAPADNARAIAKDRILNMEDGKLDLSDLGLRSHPELPMDLTTFDVGANRLTELPTLPVSLTTLDTDHPLTHLPPSLPSSLQRLREITSAPGYSGPQIHFSIASHDAVNAAARPLHEAVRDGFANDEQAQVHQ</sequence>
<keyword evidence="2" id="KW-0433">Leucine-rich repeat</keyword>
<proteinExistence type="inferred from homology"/>
<keyword evidence="4" id="KW-0012">Acyltransferase</keyword>